<organism evidence="6">
    <name type="scientific">hydrothermal vent metagenome</name>
    <dbReference type="NCBI Taxonomy" id="652676"/>
    <lineage>
        <taxon>unclassified sequences</taxon>
        <taxon>metagenomes</taxon>
        <taxon>ecological metagenomes</taxon>
    </lineage>
</organism>
<dbReference type="Pfam" id="PF01119">
    <property type="entry name" value="DNA_mis_repair"/>
    <property type="match status" value="1"/>
</dbReference>
<evidence type="ECO:0000256" key="1">
    <source>
        <dbReference type="ARBA" id="ARBA00006082"/>
    </source>
</evidence>
<dbReference type="GO" id="GO:0140664">
    <property type="term" value="F:ATP-dependent DNA damage sensor activity"/>
    <property type="evidence" value="ECO:0007669"/>
    <property type="project" value="InterPro"/>
</dbReference>
<accession>A0A3B0U4G0</accession>
<dbReference type="SUPFAM" id="SSF55874">
    <property type="entry name" value="ATPase domain of HSP90 chaperone/DNA topoisomerase II/histidine kinase"/>
    <property type="match status" value="1"/>
</dbReference>
<name>A0A3B0U4G0_9ZZZZ</name>
<keyword evidence="3" id="KW-0234">DNA repair</keyword>
<gene>
    <name evidence="6" type="ORF">MNBD_ALPHA11-1817</name>
</gene>
<dbReference type="InterPro" id="IPR014762">
    <property type="entry name" value="DNA_mismatch_repair_CS"/>
</dbReference>
<dbReference type="InterPro" id="IPR002099">
    <property type="entry name" value="MutL/Mlh/PMS"/>
</dbReference>
<dbReference type="GO" id="GO:0005524">
    <property type="term" value="F:ATP binding"/>
    <property type="evidence" value="ECO:0007669"/>
    <property type="project" value="InterPro"/>
</dbReference>
<dbReference type="FunFam" id="3.30.565.10:FF:000003">
    <property type="entry name" value="DNA mismatch repair endonuclease MutL"/>
    <property type="match status" value="1"/>
</dbReference>
<dbReference type="PANTHER" id="PTHR10073">
    <property type="entry name" value="DNA MISMATCH REPAIR PROTEIN MLH, PMS, MUTL"/>
    <property type="match status" value="1"/>
</dbReference>
<dbReference type="SMART" id="SM01340">
    <property type="entry name" value="DNA_mis_repair"/>
    <property type="match status" value="1"/>
</dbReference>
<dbReference type="InterPro" id="IPR038973">
    <property type="entry name" value="MutL/Mlh/Pms-like"/>
</dbReference>
<dbReference type="Gene3D" id="3.30.565.10">
    <property type="entry name" value="Histidine kinase-like ATPase, C-terminal domain"/>
    <property type="match status" value="1"/>
</dbReference>
<keyword evidence="2" id="KW-0227">DNA damage</keyword>
<sequence>MPALKNIKRLPEDLINRIAAGEVVERPASVIKELVENSIDAGATHISIVTAKGGKDLMRVSDNGSGMDENNLKLCVERHATSKLSNDQLDRINSLGFRGEALASIGSVAQLSVKSRPHDQGTGLIVEVTGGKISQPGPVSMNRGTIVEVKNLFAKVPARLKFLKGDRAENSAITDIIKRLAMANPSVHFILEGGDRQTSNWPGQTGPDAQKSRLGQIIGSEFINNSVVLANTRHKIVVTGMAGLPTFTRANSMMQFFFVNGRAVRDKVLIGAVRAAYGDFIFRGRFPVVAIFVDIDPGEVDVNVHPAKTELRFRDSGAVRSAVIAATGLALNEAGYRASSQLSTSTIGAFSTPAQSGQTRTGFPPSAGSTQFISSAQPSNVEFEGLSEPSARYEEPQQEDYSDFA</sequence>
<feature type="compositionally biased region" description="Acidic residues" evidence="4">
    <location>
        <begin position="396"/>
        <end position="405"/>
    </location>
</feature>
<dbReference type="NCBIfam" id="TIGR00585">
    <property type="entry name" value="mutl"/>
    <property type="match status" value="1"/>
</dbReference>
<dbReference type="Gene3D" id="3.30.230.10">
    <property type="match status" value="1"/>
</dbReference>
<dbReference type="CDD" id="cd00782">
    <property type="entry name" value="MutL_Trans"/>
    <property type="match status" value="1"/>
</dbReference>
<dbReference type="GO" id="GO:0016887">
    <property type="term" value="F:ATP hydrolysis activity"/>
    <property type="evidence" value="ECO:0007669"/>
    <property type="project" value="InterPro"/>
</dbReference>
<dbReference type="EMBL" id="UOEQ01000346">
    <property type="protein sequence ID" value="VAW21392.1"/>
    <property type="molecule type" value="Genomic_DNA"/>
</dbReference>
<dbReference type="InterPro" id="IPR020568">
    <property type="entry name" value="Ribosomal_Su5_D2-typ_SF"/>
</dbReference>
<dbReference type="CDD" id="cd16926">
    <property type="entry name" value="HATPase_MutL-MLH-PMS-like"/>
    <property type="match status" value="1"/>
</dbReference>
<dbReference type="SUPFAM" id="SSF54211">
    <property type="entry name" value="Ribosomal protein S5 domain 2-like"/>
    <property type="match status" value="1"/>
</dbReference>
<dbReference type="Pfam" id="PF13589">
    <property type="entry name" value="HATPase_c_3"/>
    <property type="match status" value="1"/>
</dbReference>
<dbReference type="InterPro" id="IPR014721">
    <property type="entry name" value="Ribsml_uS5_D2-typ_fold_subgr"/>
</dbReference>
<feature type="region of interest" description="Disordered" evidence="4">
    <location>
        <begin position="349"/>
        <end position="405"/>
    </location>
</feature>
<evidence type="ECO:0000256" key="2">
    <source>
        <dbReference type="ARBA" id="ARBA00022763"/>
    </source>
</evidence>
<feature type="non-terminal residue" evidence="6">
    <location>
        <position position="405"/>
    </location>
</feature>
<proteinExistence type="inferred from homology"/>
<protein>
    <submittedName>
        <fullName evidence="6">DNA mismatch repair protein MutL</fullName>
    </submittedName>
</protein>
<feature type="domain" description="DNA mismatch repair protein S5" evidence="5">
    <location>
        <begin position="214"/>
        <end position="332"/>
    </location>
</feature>
<comment type="similarity">
    <text evidence="1">Belongs to the DNA mismatch repair MutL/HexB family.</text>
</comment>
<dbReference type="AlphaFoldDB" id="A0A3B0U4G0"/>
<dbReference type="PROSITE" id="PS00058">
    <property type="entry name" value="DNA_MISMATCH_REPAIR_1"/>
    <property type="match status" value="1"/>
</dbReference>
<dbReference type="GO" id="GO:0032300">
    <property type="term" value="C:mismatch repair complex"/>
    <property type="evidence" value="ECO:0007669"/>
    <property type="project" value="InterPro"/>
</dbReference>
<reference evidence="6" key="1">
    <citation type="submission" date="2018-06" db="EMBL/GenBank/DDBJ databases">
        <authorList>
            <person name="Zhirakovskaya E."/>
        </authorList>
    </citation>
    <scope>NUCLEOTIDE SEQUENCE</scope>
</reference>
<evidence type="ECO:0000256" key="4">
    <source>
        <dbReference type="SAM" id="MobiDB-lite"/>
    </source>
</evidence>
<feature type="compositionally biased region" description="Polar residues" evidence="4">
    <location>
        <begin position="349"/>
        <end position="380"/>
    </location>
</feature>
<dbReference type="PANTHER" id="PTHR10073:SF12">
    <property type="entry name" value="DNA MISMATCH REPAIR PROTEIN MLH1"/>
    <property type="match status" value="1"/>
</dbReference>
<dbReference type="InterPro" id="IPR036890">
    <property type="entry name" value="HATPase_C_sf"/>
</dbReference>
<dbReference type="GO" id="GO:0006298">
    <property type="term" value="P:mismatch repair"/>
    <property type="evidence" value="ECO:0007669"/>
    <property type="project" value="InterPro"/>
</dbReference>
<evidence type="ECO:0000313" key="6">
    <source>
        <dbReference type="EMBL" id="VAW21392.1"/>
    </source>
</evidence>
<dbReference type="GO" id="GO:0030983">
    <property type="term" value="F:mismatched DNA binding"/>
    <property type="evidence" value="ECO:0007669"/>
    <property type="project" value="InterPro"/>
</dbReference>
<evidence type="ECO:0000256" key="3">
    <source>
        <dbReference type="ARBA" id="ARBA00023204"/>
    </source>
</evidence>
<dbReference type="InterPro" id="IPR013507">
    <property type="entry name" value="DNA_mismatch_S5_2-like"/>
</dbReference>
<evidence type="ECO:0000259" key="5">
    <source>
        <dbReference type="SMART" id="SM01340"/>
    </source>
</evidence>